<reference evidence="4" key="1">
    <citation type="submission" date="2017-09" db="EMBL/GenBank/DDBJ databases">
        <authorList>
            <person name="Varghese N."/>
            <person name="Submissions S."/>
        </authorList>
    </citation>
    <scope>NUCLEOTIDE SEQUENCE [LARGE SCALE GENOMIC DNA]</scope>
    <source>
        <strain evidence="4">DSM 15103</strain>
    </source>
</reference>
<dbReference type="PROSITE" id="PS00455">
    <property type="entry name" value="AMP_BINDING"/>
    <property type="match status" value="1"/>
</dbReference>
<dbReference type="Pfam" id="PF00550">
    <property type="entry name" value="PP-binding"/>
    <property type="match status" value="1"/>
</dbReference>
<dbReference type="SUPFAM" id="SSF47336">
    <property type="entry name" value="ACP-like"/>
    <property type="match status" value="1"/>
</dbReference>
<dbReference type="CDD" id="cd07989">
    <property type="entry name" value="LPLAT_AGPAT-like"/>
    <property type="match status" value="1"/>
</dbReference>
<dbReference type="GO" id="GO:0016746">
    <property type="term" value="F:acyltransferase activity"/>
    <property type="evidence" value="ECO:0007669"/>
    <property type="project" value="InterPro"/>
</dbReference>
<evidence type="ECO:0000259" key="2">
    <source>
        <dbReference type="PROSITE" id="PS50075"/>
    </source>
</evidence>
<gene>
    <name evidence="3" type="ORF">SAMN06265182_2099</name>
</gene>
<evidence type="ECO:0000256" key="1">
    <source>
        <dbReference type="ARBA" id="ARBA00024484"/>
    </source>
</evidence>
<dbReference type="InterPro" id="IPR000873">
    <property type="entry name" value="AMP-dep_synth/lig_dom"/>
</dbReference>
<dbReference type="SMART" id="SM00563">
    <property type="entry name" value="PlsC"/>
    <property type="match status" value="1"/>
</dbReference>
<dbReference type="InterPro" id="IPR045851">
    <property type="entry name" value="AMP-bd_C_sf"/>
</dbReference>
<accession>A0A285NUS8</accession>
<proteinExistence type="predicted"/>
<dbReference type="EMBL" id="OBEI01000015">
    <property type="protein sequence ID" value="SNZ11636.1"/>
    <property type="molecule type" value="Genomic_DNA"/>
</dbReference>
<dbReference type="GO" id="GO:0004467">
    <property type="term" value="F:long-chain fatty acid-CoA ligase activity"/>
    <property type="evidence" value="ECO:0007669"/>
    <property type="project" value="UniProtKB-EC"/>
</dbReference>
<dbReference type="Gene3D" id="3.30.300.30">
    <property type="match status" value="1"/>
</dbReference>
<dbReference type="SUPFAM" id="SSF56801">
    <property type="entry name" value="Acetyl-CoA synthetase-like"/>
    <property type="match status" value="1"/>
</dbReference>
<dbReference type="Pfam" id="PF00501">
    <property type="entry name" value="AMP-binding"/>
    <property type="match status" value="1"/>
</dbReference>
<comment type="catalytic activity">
    <reaction evidence="1">
        <text>a long-chain fatty acid + ATP + CoA = a long-chain fatty acyl-CoA + AMP + diphosphate</text>
        <dbReference type="Rhea" id="RHEA:15421"/>
        <dbReference type="ChEBI" id="CHEBI:30616"/>
        <dbReference type="ChEBI" id="CHEBI:33019"/>
        <dbReference type="ChEBI" id="CHEBI:57287"/>
        <dbReference type="ChEBI" id="CHEBI:57560"/>
        <dbReference type="ChEBI" id="CHEBI:83139"/>
        <dbReference type="ChEBI" id="CHEBI:456215"/>
        <dbReference type="EC" id="6.2.1.3"/>
    </reaction>
    <physiologicalReaction direction="left-to-right" evidence="1">
        <dbReference type="Rhea" id="RHEA:15422"/>
    </physiologicalReaction>
</comment>
<dbReference type="SUPFAM" id="SSF69593">
    <property type="entry name" value="Glycerol-3-phosphate (1)-acyltransferase"/>
    <property type="match status" value="1"/>
</dbReference>
<evidence type="ECO:0000313" key="4">
    <source>
        <dbReference type="Proteomes" id="UP000219036"/>
    </source>
</evidence>
<dbReference type="Pfam" id="PF23562">
    <property type="entry name" value="AMP-binding_C_3"/>
    <property type="match status" value="1"/>
</dbReference>
<dbReference type="InterPro" id="IPR020845">
    <property type="entry name" value="AMP-binding_CS"/>
</dbReference>
<dbReference type="InterPro" id="IPR036736">
    <property type="entry name" value="ACP-like_sf"/>
</dbReference>
<dbReference type="Gene3D" id="1.10.1200.10">
    <property type="entry name" value="ACP-like"/>
    <property type="match status" value="1"/>
</dbReference>
<protein>
    <submittedName>
        <fullName evidence="3">Long-chain acyl-CoA synthetase</fullName>
    </submittedName>
</protein>
<dbReference type="PRINTS" id="PR00154">
    <property type="entry name" value="AMPBINDING"/>
</dbReference>
<dbReference type="Proteomes" id="UP000219036">
    <property type="component" value="Unassembled WGS sequence"/>
</dbReference>
<dbReference type="OrthoDB" id="9778383at2"/>
<dbReference type="Pfam" id="PF01553">
    <property type="entry name" value="Acyltransferase"/>
    <property type="match status" value="1"/>
</dbReference>
<dbReference type="PANTHER" id="PTHR43272">
    <property type="entry name" value="LONG-CHAIN-FATTY-ACID--COA LIGASE"/>
    <property type="match status" value="1"/>
</dbReference>
<dbReference type="RefSeq" id="WP_097001235.1">
    <property type="nucleotide sequence ID" value="NZ_OBEI01000015.1"/>
</dbReference>
<dbReference type="InterPro" id="IPR020459">
    <property type="entry name" value="AMP-binding"/>
</dbReference>
<evidence type="ECO:0000313" key="3">
    <source>
        <dbReference type="EMBL" id="SNZ11636.1"/>
    </source>
</evidence>
<sequence length="811" mass="93265">MIPISKKSTLIYKDNVIYSPEIFKKIKLFSSYLHIKKGDRVCILSYNKPEWIYSFYSIWEKGGIPVPIDFMSSVEEIVYILEDSEPKYIFTDETNKKTVENAIKKSKEKPEILIFEQIKEEKKTEEKTVKTEHEDTAVILYTSGTTGSPKGVMLSFENLMSNIKGLEATNIADSTDSTVAILPFHHSYPLMVSMLFPLYIGAKIVFIEKISSEEILKALQDNKISVLIGVPRLYYLFHRKIFSQLNKNVAGKLLFFFAKNINNRTLSRTLFKKVHNVFGGNIKYFVSGGAKLDIEIAKDLWALGFTIIEGYGLTETSPIVSFNPPERIKLGSVGIPIKGVSVRIENGEVLVKGKNVMKGYWNKPEETQKTVKNGWLYTGDLGYLDEDGYLYITGRKKDIIVLPSGKNINPEELEQKILKISDLIKEVAVIYKDEKLTAVIYPDFETVQKENIVNIYETIKWDVIDRLNQELPDYKRISELIIVKKELPKTRLGKIRRFMLKDFIKNLEKPKEVKEPDYPEYQIIKEYLKSITKKEVYPDSHIEIDLGLDSLEKVEFLSFIEQSFGTKISEKELLENPTVEKISLLIKEKRKKIEKTEINWKDIFKQEEKVEISESKLPLIFLKKLLYPVFRLYFRLKIEGVENLPHPPFILAPNHQSFLDGFLIISALPDSILKNTYFLAEEKYFPEGIRKKIGNKFHVLTVNINKDLKGSLLKTASLLKKGKNVVIFPEGARTRDGNLLPFKKSFGILSKELNIPVVPVVISGAFESFPIGSVLPKPYKIKIKFLEPVHPEEKSVDKIVEETYHRIKESL</sequence>
<dbReference type="InterPro" id="IPR042099">
    <property type="entry name" value="ANL_N_sf"/>
</dbReference>
<organism evidence="3 4">
    <name type="scientific">Persephonella hydrogeniphila</name>
    <dbReference type="NCBI Taxonomy" id="198703"/>
    <lineage>
        <taxon>Bacteria</taxon>
        <taxon>Pseudomonadati</taxon>
        <taxon>Aquificota</taxon>
        <taxon>Aquificia</taxon>
        <taxon>Aquificales</taxon>
        <taxon>Hydrogenothermaceae</taxon>
        <taxon>Persephonella</taxon>
    </lineage>
</organism>
<dbReference type="PANTHER" id="PTHR43272:SF52">
    <property type="entry name" value="AMP-DEPENDENT SYNTHETASE_LIGASE DOMAIN-CONTAINING PROTEIN"/>
    <property type="match status" value="1"/>
</dbReference>
<dbReference type="Gene3D" id="3.40.50.12780">
    <property type="entry name" value="N-terminal domain of ligase-like"/>
    <property type="match status" value="1"/>
</dbReference>
<feature type="domain" description="Carrier" evidence="2">
    <location>
        <begin position="514"/>
        <end position="590"/>
    </location>
</feature>
<dbReference type="InterPro" id="IPR002123">
    <property type="entry name" value="Plipid/glycerol_acylTrfase"/>
</dbReference>
<dbReference type="InterPro" id="IPR009081">
    <property type="entry name" value="PP-bd_ACP"/>
</dbReference>
<dbReference type="GO" id="GO:0016020">
    <property type="term" value="C:membrane"/>
    <property type="evidence" value="ECO:0007669"/>
    <property type="project" value="TreeGrafter"/>
</dbReference>
<keyword evidence="4" id="KW-1185">Reference proteome</keyword>
<dbReference type="AlphaFoldDB" id="A0A285NUS8"/>
<name>A0A285NUS8_9AQUI</name>
<dbReference type="PROSITE" id="PS50075">
    <property type="entry name" value="CARRIER"/>
    <property type="match status" value="1"/>
</dbReference>